<dbReference type="Proteomes" id="UP000051888">
    <property type="component" value="Unassembled WGS sequence"/>
</dbReference>
<dbReference type="PATRIC" id="fig|157838.3.peg.2392"/>
<evidence type="ECO:0000259" key="1">
    <source>
        <dbReference type="PROSITE" id="PS51186"/>
    </source>
</evidence>
<dbReference type="Gene3D" id="3.40.630.30">
    <property type="match status" value="1"/>
</dbReference>
<dbReference type="Pfam" id="PF00583">
    <property type="entry name" value="Acetyltransf_1"/>
    <property type="match status" value="1"/>
</dbReference>
<dbReference type="GO" id="GO:0016747">
    <property type="term" value="F:acyltransferase activity, transferring groups other than amino-acyl groups"/>
    <property type="evidence" value="ECO:0007669"/>
    <property type="project" value="InterPro"/>
</dbReference>
<accession>A0A0Q3TJ27</accession>
<gene>
    <name evidence="2" type="ORF">AN964_10880</name>
</gene>
<dbReference type="OrthoDB" id="9786032at2"/>
<dbReference type="InterPro" id="IPR000182">
    <property type="entry name" value="GNAT_dom"/>
</dbReference>
<dbReference type="EMBL" id="LJJC01000004">
    <property type="protein sequence ID" value="KQL53952.1"/>
    <property type="molecule type" value="Genomic_DNA"/>
</dbReference>
<proteinExistence type="predicted"/>
<dbReference type="RefSeq" id="WP_055739694.1">
    <property type="nucleotide sequence ID" value="NZ_JAAIWL010000001.1"/>
</dbReference>
<protein>
    <recommendedName>
        <fullName evidence="1">N-acetyltransferase domain-containing protein</fullName>
    </recommendedName>
</protein>
<organism evidence="2 3">
    <name type="scientific">Heyndrickxia shackletonii</name>
    <dbReference type="NCBI Taxonomy" id="157838"/>
    <lineage>
        <taxon>Bacteria</taxon>
        <taxon>Bacillati</taxon>
        <taxon>Bacillota</taxon>
        <taxon>Bacilli</taxon>
        <taxon>Bacillales</taxon>
        <taxon>Bacillaceae</taxon>
        <taxon>Heyndrickxia</taxon>
    </lineage>
</organism>
<evidence type="ECO:0000313" key="2">
    <source>
        <dbReference type="EMBL" id="KQL53952.1"/>
    </source>
</evidence>
<feature type="domain" description="N-acetyltransferase" evidence="1">
    <location>
        <begin position="1"/>
        <end position="154"/>
    </location>
</feature>
<reference evidence="2 3" key="1">
    <citation type="submission" date="2015-09" db="EMBL/GenBank/DDBJ databases">
        <title>Genome sequencing project for genomic taxonomy and phylogenomics of Bacillus-like bacteria.</title>
        <authorList>
            <person name="Liu B."/>
            <person name="Wang J."/>
            <person name="Zhu Y."/>
            <person name="Liu G."/>
            <person name="Chen Q."/>
            <person name="Chen Z."/>
            <person name="Lan J."/>
            <person name="Che J."/>
            <person name="Ge C."/>
            <person name="Shi H."/>
            <person name="Pan Z."/>
            <person name="Liu X."/>
        </authorList>
    </citation>
    <scope>NUCLEOTIDE SEQUENCE [LARGE SCALE GENOMIC DNA]</scope>
    <source>
        <strain evidence="2 3">LMG 18435</strain>
    </source>
</reference>
<dbReference type="AlphaFoldDB" id="A0A0Q3TJ27"/>
<sequence>MNIRIARTNMEEAQELLNIQKQAFQSDLEKYRDFATNPAAESLISFIQRILISQHYTIFIDEEIAGSIDIRKISEDHYLLNQLCLNPKWQNRGFGSKIMKMMEEMFPNVTIWSLKTQKDNARNRHFYEKAGYFFIGEQRMTHQLTLVEYEKRLG</sequence>
<dbReference type="CDD" id="cd04301">
    <property type="entry name" value="NAT_SF"/>
    <property type="match status" value="1"/>
</dbReference>
<dbReference type="STRING" id="157838.AN964_10880"/>
<evidence type="ECO:0000313" key="3">
    <source>
        <dbReference type="Proteomes" id="UP000051888"/>
    </source>
</evidence>
<dbReference type="SUPFAM" id="SSF55729">
    <property type="entry name" value="Acyl-CoA N-acyltransferases (Nat)"/>
    <property type="match status" value="1"/>
</dbReference>
<dbReference type="InterPro" id="IPR016181">
    <property type="entry name" value="Acyl_CoA_acyltransferase"/>
</dbReference>
<dbReference type="PROSITE" id="PS51186">
    <property type="entry name" value="GNAT"/>
    <property type="match status" value="1"/>
</dbReference>
<keyword evidence="3" id="KW-1185">Reference proteome</keyword>
<comment type="caution">
    <text evidence="2">The sequence shown here is derived from an EMBL/GenBank/DDBJ whole genome shotgun (WGS) entry which is preliminary data.</text>
</comment>
<name>A0A0Q3TJ27_9BACI</name>